<accession>A0A8S1YQS0</accession>
<comment type="caution">
    <text evidence="4">The sequence shown here is derived from an EMBL/GenBank/DDBJ whole genome shotgun (WGS) entry which is preliminary data.</text>
</comment>
<name>A0A8S1YQS0_PAROT</name>
<dbReference type="Proteomes" id="UP000683925">
    <property type="component" value="Unassembled WGS sequence"/>
</dbReference>
<sequence>MLYIFTQSEFQKTIQKSHGLKNLGHACNTRSMYHLSNYLNIRQVIQIGFKCVMFKFIKLLNLIQELRLNTAWKVITIVNLFTIQNYLQVIQDNDCEVLIDNEFGSITFQVQNELKIQVQGTENISLSDQYYHIACFESGRANYSGLTQSLGTQQVINFLYTNLYNKRIELSFCHSSESIKKLFKKCFDYYFIFYNLKLSDKHRLQLFLSNKQFYVNKADNVFSLVPIWHDLFKIKNIMTQIDFQILFQKKMRIYIGILVIIDEVFPLLILNYRYAKILSPLQSTLLLLECYNQKIKGFQKERYEYYG</sequence>
<feature type="transmembrane region" description="Helical" evidence="1">
    <location>
        <begin position="253"/>
        <end position="272"/>
    </location>
</feature>
<keyword evidence="1" id="KW-0812">Transmembrane</keyword>
<organism evidence="4 5">
    <name type="scientific">Paramecium octaurelia</name>
    <dbReference type="NCBI Taxonomy" id="43137"/>
    <lineage>
        <taxon>Eukaryota</taxon>
        <taxon>Sar</taxon>
        <taxon>Alveolata</taxon>
        <taxon>Ciliophora</taxon>
        <taxon>Intramacronucleata</taxon>
        <taxon>Oligohymenophorea</taxon>
        <taxon>Peniculida</taxon>
        <taxon>Parameciidae</taxon>
        <taxon>Paramecium</taxon>
    </lineage>
</organism>
<keyword evidence="1" id="KW-1133">Transmembrane helix</keyword>
<evidence type="ECO:0008006" key="6">
    <source>
        <dbReference type="Google" id="ProtNLM"/>
    </source>
</evidence>
<gene>
    <name evidence="2" type="ORF">POCTA_138.1.T1800024</name>
    <name evidence="3" type="ORF">POCTA_138.1.T1800026</name>
    <name evidence="4" type="ORF">POCTA_138.1.T1800030</name>
</gene>
<protein>
    <recommendedName>
        <fullName evidence="6">Transmembrane protein</fullName>
    </recommendedName>
</protein>
<evidence type="ECO:0000256" key="1">
    <source>
        <dbReference type="SAM" id="Phobius"/>
    </source>
</evidence>
<keyword evidence="5" id="KW-1185">Reference proteome</keyword>
<evidence type="ECO:0000313" key="3">
    <source>
        <dbReference type="EMBL" id="CAD8214509.1"/>
    </source>
</evidence>
<evidence type="ECO:0000313" key="2">
    <source>
        <dbReference type="EMBL" id="CAD8214508.1"/>
    </source>
</evidence>
<dbReference type="EMBL" id="CAJJDP010000184">
    <property type="protein sequence ID" value="CAD8214512.1"/>
    <property type="molecule type" value="Genomic_DNA"/>
</dbReference>
<proteinExistence type="predicted"/>
<dbReference type="AlphaFoldDB" id="A0A8S1YQS0"/>
<dbReference type="EMBL" id="CAJJDP010000184">
    <property type="protein sequence ID" value="CAD8214509.1"/>
    <property type="molecule type" value="Genomic_DNA"/>
</dbReference>
<keyword evidence="1" id="KW-0472">Membrane</keyword>
<evidence type="ECO:0000313" key="5">
    <source>
        <dbReference type="Proteomes" id="UP000683925"/>
    </source>
</evidence>
<dbReference type="EMBL" id="CAJJDP010000184">
    <property type="protein sequence ID" value="CAD8214508.1"/>
    <property type="molecule type" value="Genomic_DNA"/>
</dbReference>
<reference evidence="4" key="1">
    <citation type="submission" date="2021-01" db="EMBL/GenBank/DDBJ databases">
        <authorList>
            <consortium name="Genoscope - CEA"/>
            <person name="William W."/>
        </authorList>
    </citation>
    <scope>NUCLEOTIDE SEQUENCE</scope>
</reference>
<evidence type="ECO:0000313" key="4">
    <source>
        <dbReference type="EMBL" id="CAD8214512.1"/>
    </source>
</evidence>